<keyword evidence="2" id="KW-1185">Reference proteome</keyword>
<evidence type="ECO:0000313" key="1">
    <source>
        <dbReference type="EMBL" id="BDV33918.1"/>
    </source>
</evidence>
<accession>A0ABM8E7Q2</accession>
<organism evidence="1 2">
    <name type="scientific">Methylocystis iwaonis</name>
    <dbReference type="NCBI Taxonomy" id="2885079"/>
    <lineage>
        <taxon>Bacteria</taxon>
        <taxon>Pseudomonadati</taxon>
        <taxon>Pseudomonadota</taxon>
        <taxon>Alphaproteobacteria</taxon>
        <taxon>Hyphomicrobiales</taxon>
        <taxon>Methylocystaceae</taxon>
        <taxon>Methylocystis</taxon>
    </lineage>
</organism>
<evidence type="ECO:0000313" key="2">
    <source>
        <dbReference type="Proteomes" id="UP001317629"/>
    </source>
</evidence>
<sequence>MLLIRSENPRRCQAENPLKLLSEFVRPALYQSVAQAAQARFGNAALIKFTYAVPEGAAPELRPWAMGHAHGVGPAGWKRRGVTQLAADLSKQRVQTIKNLRQPAIAVFLK</sequence>
<protein>
    <submittedName>
        <fullName evidence="1">Uncharacterized protein</fullName>
    </submittedName>
</protein>
<name>A0ABM8E7Q2_9HYPH</name>
<proteinExistence type="predicted"/>
<dbReference type="Proteomes" id="UP001317629">
    <property type="component" value="Chromosome"/>
</dbReference>
<dbReference type="EMBL" id="AP027142">
    <property type="protein sequence ID" value="BDV33918.1"/>
    <property type="molecule type" value="Genomic_DNA"/>
</dbReference>
<reference evidence="1 2" key="1">
    <citation type="journal article" date="2023" name="Int. J. Syst. Evol. Microbiol.">
        <title>Methylocystis iwaonis sp. nov., a type II methane-oxidizing bacterium from surface soil of a rice paddy field in Japan, and emended description of the genus Methylocystis (ex Whittenbury et al. 1970) Bowman et al. 1993.</title>
        <authorList>
            <person name="Kaise H."/>
            <person name="Sawadogo J.B."/>
            <person name="Alam M.S."/>
            <person name="Ueno C."/>
            <person name="Dianou D."/>
            <person name="Shinjo R."/>
            <person name="Asakawa S."/>
        </authorList>
    </citation>
    <scope>NUCLEOTIDE SEQUENCE [LARGE SCALE GENOMIC DNA]</scope>
    <source>
        <strain evidence="1 2">SS37A-Re</strain>
    </source>
</reference>
<gene>
    <name evidence="1" type="ORF">SS37A_14470</name>
</gene>